<dbReference type="Proteomes" id="UP001528920">
    <property type="component" value="Unassembled WGS sequence"/>
</dbReference>
<organism evidence="1 2">
    <name type="scientific">Paralabilibaculum antarcticum</name>
    <dbReference type="NCBI Taxonomy" id="2912572"/>
    <lineage>
        <taxon>Bacteria</taxon>
        <taxon>Pseudomonadati</taxon>
        <taxon>Bacteroidota</taxon>
        <taxon>Bacteroidia</taxon>
        <taxon>Marinilabiliales</taxon>
        <taxon>Marinifilaceae</taxon>
        <taxon>Paralabilibaculum</taxon>
    </lineage>
</organism>
<evidence type="ECO:0000313" key="2">
    <source>
        <dbReference type="Proteomes" id="UP001528920"/>
    </source>
</evidence>
<gene>
    <name evidence="1" type="ORF">L3049_20745</name>
</gene>
<sequence length="428" mass="49841">MNEDFLQFIWKQNLFSKSKQFSTKGNEIEIIDVGRQNFDSGPDFFDARIKLDNVLWAGNVEIHLKSSSWYQHGHDSDSAYDNVILHVVLEDDASVVLNNDREIPCLQLQFTPDLLNNYQMLMSSQRWIPCFDELKNVEKFFVNNWLDRMLIERLERKALEIEKILIQNKNSWEDTLYQVLARYFGMRVNADPFQQLARSIPLKFLAKQKNSLFQLEAMLFGQSGLLAKYDCDDDYLLKLKNEYRFLAQKFQLEPIASSRWKWLRLRPPNFPTVRIAQFASLVHQSESLFSKFIKAKSITDVSNLLKCEASAYWTTHYQFGEESIEKKKNMGKTGIDALIINCVVPLLFLYGTHHDLQKLKDKACDFLSQLPSEKNAIINKWKDCGVEVMTAYQSQALLQLKTTYCDHASCLQCEFGNRIIRNVNVDCS</sequence>
<name>A0ABT5VYC9_9BACT</name>
<proteinExistence type="predicted"/>
<dbReference type="EMBL" id="JAKJSC010000010">
    <property type="protein sequence ID" value="MDE5420426.1"/>
    <property type="molecule type" value="Genomic_DNA"/>
</dbReference>
<evidence type="ECO:0000313" key="1">
    <source>
        <dbReference type="EMBL" id="MDE5420426.1"/>
    </source>
</evidence>
<reference evidence="1 2" key="1">
    <citation type="submission" date="2022-01" db="EMBL/GenBank/DDBJ databases">
        <title>Labilibaculum sp. nov, a marine bacterium isolated from Antarctica.</title>
        <authorList>
            <person name="Dai W."/>
        </authorList>
    </citation>
    <scope>NUCLEOTIDE SEQUENCE [LARGE SCALE GENOMIC DNA]</scope>
    <source>
        <strain evidence="1 2">DW002</strain>
    </source>
</reference>
<dbReference type="InterPro" id="IPR021272">
    <property type="entry name" value="DUF2851"/>
</dbReference>
<dbReference type="RefSeq" id="WP_275111756.1">
    <property type="nucleotide sequence ID" value="NZ_JAKJSC010000010.1"/>
</dbReference>
<dbReference type="Pfam" id="PF11013">
    <property type="entry name" value="DUF2851"/>
    <property type="match status" value="1"/>
</dbReference>
<accession>A0ABT5VYC9</accession>
<comment type="caution">
    <text evidence="1">The sequence shown here is derived from an EMBL/GenBank/DDBJ whole genome shotgun (WGS) entry which is preliminary data.</text>
</comment>
<protein>
    <submittedName>
        <fullName evidence="1">DUF2851 family protein</fullName>
    </submittedName>
</protein>
<keyword evidence="2" id="KW-1185">Reference proteome</keyword>